<evidence type="ECO:0000313" key="4">
    <source>
        <dbReference type="EMBL" id="SMC60361.1"/>
    </source>
</evidence>
<dbReference type="Proteomes" id="UP000192393">
    <property type="component" value="Unassembled WGS sequence"/>
</dbReference>
<dbReference type="GO" id="GO:0000160">
    <property type="term" value="P:phosphorelay signal transduction system"/>
    <property type="evidence" value="ECO:0007669"/>
    <property type="project" value="InterPro"/>
</dbReference>
<dbReference type="SUPFAM" id="SSF52172">
    <property type="entry name" value="CheY-like"/>
    <property type="match status" value="1"/>
</dbReference>
<dbReference type="Gene3D" id="3.40.50.2300">
    <property type="match status" value="1"/>
</dbReference>
<evidence type="ECO:0000256" key="2">
    <source>
        <dbReference type="PROSITE-ProRule" id="PRU00169"/>
    </source>
</evidence>
<dbReference type="EMBL" id="FWXS01000004">
    <property type="protein sequence ID" value="SMC60361.1"/>
    <property type="molecule type" value="Genomic_DNA"/>
</dbReference>
<dbReference type="AlphaFoldDB" id="A0A1W2AIU3"/>
<gene>
    <name evidence="4" type="ORF">SAMN06296427_104188</name>
</gene>
<accession>A0A1W2AIU3</accession>
<dbReference type="InterPro" id="IPR001789">
    <property type="entry name" value="Sig_transdc_resp-reg_receiver"/>
</dbReference>
<dbReference type="InterPro" id="IPR017850">
    <property type="entry name" value="Alkaline_phosphatase_core_sf"/>
</dbReference>
<dbReference type="InterPro" id="IPR050595">
    <property type="entry name" value="Bact_response_regulator"/>
</dbReference>
<dbReference type="STRING" id="1434700.SAMN06296427_104188"/>
<dbReference type="Pfam" id="PF08665">
    <property type="entry name" value="PglZ"/>
    <property type="match status" value="1"/>
</dbReference>
<keyword evidence="1 2" id="KW-0597">Phosphoprotein</keyword>
<dbReference type="PROSITE" id="PS50110">
    <property type="entry name" value="RESPONSE_REGULATORY"/>
    <property type="match status" value="1"/>
</dbReference>
<dbReference type="SUPFAM" id="SSF53649">
    <property type="entry name" value="Alkaline phosphatase-like"/>
    <property type="match status" value="1"/>
</dbReference>
<dbReference type="Pfam" id="PF00072">
    <property type="entry name" value="Response_reg"/>
    <property type="match status" value="1"/>
</dbReference>
<name>A0A1W2AIU3_9FLAO</name>
<dbReference type="OrthoDB" id="9813025at2"/>
<dbReference type="RefSeq" id="WP_084017101.1">
    <property type="nucleotide sequence ID" value="NZ_FWXS01000004.1"/>
</dbReference>
<organism evidence="4 5">
    <name type="scientific">Moheibacter sediminis</name>
    <dbReference type="NCBI Taxonomy" id="1434700"/>
    <lineage>
        <taxon>Bacteria</taxon>
        <taxon>Pseudomonadati</taxon>
        <taxon>Bacteroidota</taxon>
        <taxon>Flavobacteriia</taxon>
        <taxon>Flavobacteriales</taxon>
        <taxon>Weeksellaceae</taxon>
        <taxon>Moheibacter</taxon>
    </lineage>
</organism>
<dbReference type="PANTHER" id="PTHR44591">
    <property type="entry name" value="STRESS RESPONSE REGULATOR PROTEIN 1"/>
    <property type="match status" value="1"/>
</dbReference>
<sequence>MALKILWIDDEIELLKPHALFLEKKGYEMQMINNATDALELIPTENFSAVLIDENMPGMGGLEALQKIKEIKPQLPIVMITKNEEEHIMEEAIGSHIADYLIKPVNPNQILLSLKKILDSDKIITEKAVVNYQQEFRNIAMEMMNARDYEDWRDIYKKLVYWELELENIQDSEMSKILEAQKEEANSAFFKFVERNYRDWLHATDDKPSLSHTVFKDMAKPHLSKNENTLLIMVDNLRYDQWKTIEPLFNQFYNVEKEQMYYSILPSATQYARNAFFSGLMPSQIEKRFPDYWLNDPDDGNKNQYEKEFLEDQMKRLGLSELSTQYYKILNSDFEKKILDDFHQYKNKNLTVIVYNFIDILSHAKTDNRIVSQMIRDDKTYRSTTKNWFQNSYLLQIVRKAAAEGMKILLTTDHGTIFVKKPSQVVGDRETSTNLRYKMGRKLQYEDKDVFAIDDAEDYFLPRVNVSSKYIFAKEDIFLAYPKNYNHYVNYYKETYQHGGVSMEEMIIPFITLTPKV</sequence>
<protein>
    <submittedName>
        <fullName evidence="4">Response regulator receiver domain-containing protein</fullName>
    </submittedName>
</protein>
<dbReference type="PANTHER" id="PTHR44591:SF3">
    <property type="entry name" value="RESPONSE REGULATORY DOMAIN-CONTAINING PROTEIN"/>
    <property type="match status" value="1"/>
</dbReference>
<evidence type="ECO:0000256" key="1">
    <source>
        <dbReference type="ARBA" id="ARBA00022553"/>
    </source>
</evidence>
<dbReference type="InterPro" id="IPR011006">
    <property type="entry name" value="CheY-like_superfamily"/>
</dbReference>
<proteinExistence type="predicted"/>
<evidence type="ECO:0000313" key="5">
    <source>
        <dbReference type="Proteomes" id="UP000192393"/>
    </source>
</evidence>
<feature type="domain" description="Response regulatory" evidence="3">
    <location>
        <begin position="4"/>
        <end position="118"/>
    </location>
</feature>
<keyword evidence="5" id="KW-1185">Reference proteome</keyword>
<reference evidence="4 5" key="1">
    <citation type="submission" date="2017-04" db="EMBL/GenBank/DDBJ databases">
        <authorList>
            <person name="Afonso C.L."/>
            <person name="Miller P.J."/>
            <person name="Scott M.A."/>
            <person name="Spackman E."/>
            <person name="Goraichik I."/>
            <person name="Dimitrov K.M."/>
            <person name="Suarez D.L."/>
            <person name="Swayne D.E."/>
        </authorList>
    </citation>
    <scope>NUCLEOTIDE SEQUENCE [LARGE SCALE GENOMIC DNA]</scope>
    <source>
        <strain evidence="4 5">CGMCC 1.12708</strain>
    </source>
</reference>
<feature type="modified residue" description="4-aspartylphosphate" evidence="2">
    <location>
        <position position="53"/>
    </location>
</feature>
<dbReference type="CDD" id="cd00156">
    <property type="entry name" value="REC"/>
    <property type="match status" value="1"/>
</dbReference>
<evidence type="ECO:0000259" key="3">
    <source>
        <dbReference type="PROSITE" id="PS50110"/>
    </source>
</evidence>
<dbReference type="SMART" id="SM00448">
    <property type="entry name" value="REC"/>
    <property type="match status" value="1"/>
</dbReference>